<reference evidence="2" key="1">
    <citation type="submission" date="2022-11" db="EMBL/GenBank/DDBJ databases">
        <authorList>
            <person name="Petersen C."/>
        </authorList>
    </citation>
    <scope>NUCLEOTIDE SEQUENCE</scope>
    <source>
        <strain evidence="2">IBT 22155</strain>
    </source>
</reference>
<comment type="caution">
    <text evidence="2">The sequence shown here is derived from an EMBL/GenBank/DDBJ whole genome shotgun (WGS) entry which is preliminary data.</text>
</comment>
<dbReference type="GeneID" id="81408770"/>
<feature type="region of interest" description="Disordered" evidence="1">
    <location>
        <begin position="76"/>
        <end position="99"/>
    </location>
</feature>
<gene>
    <name evidence="2" type="ORF">N7515_008856</name>
</gene>
<sequence>MTMVADIVSLAAQVARNLYRSGQLPHWLPFSSSLTEADNPRLSPALLRSMSSFGVMDPQFFAMPTADWDRQITERAKENAQEAANFERTDQTQDRESSN</sequence>
<dbReference type="RefSeq" id="XP_056519430.1">
    <property type="nucleotide sequence ID" value="XM_056669600.1"/>
</dbReference>
<name>A0A9W9GNR9_9EURO</name>
<evidence type="ECO:0000313" key="3">
    <source>
        <dbReference type="Proteomes" id="UP001149079"/>
    </source>
</evidence>
<dbReference type="Proteomes" id="UP001149079">
    <property type="component" value="Unassembled WGS sequence"/>
</dbReference>
<dbReference type="AlphaFoldDB" id="A0A9W9GNR9"/>
<organism evidence="2 3">
    <name type="scientific">Penicillium bovifimosum</name>
    <dbReference type="NCBI Taxonomy" id="126998"/>
    <lineage>
        <taxon>Eukaryota</taxon>
        <taxon>Fungi</taxon>
        <taxon>Dikarya</taxon>
        <taxon>Ascomycota</taxon>
        <taxon>Pezizomycotina</taxon>
        <taxon>Eurotiomycetes</taxon>
        <taxon>Eurotiomycetidae</taxon>
        <taxon>Eurotiales</taxon>
        <taxon>Aspergillaceae</taxon>
        <taxon>Penicillium</taxon>
    </lineage>
</organism>
<keyword evidence="3" id="KW-1185">Reference proteome</keyword>
<evidence type="ECO:0000313" key="2">
    <source>
        <dbReference type="EMBL" id="KAJ5125031.1"/>
    </source>
</evidence>
<protein>
    <submittedName>
        <fullName evidence="2">Uncharacterized protein</fullName>
    </submittedName>
</protein>
<reference evidence="2" key="2">
    <citation type="journal article" date="2023" name="IMA Fungus">
        <title>Comparative genomic study of the Penicillium genus elucidates a diverse pangenome and 15 lateral gene transfer events.</title>
        <authorList>
            <person name="Petersen C."/>
            <person name="Sorensen T."/>
            <person name="Nielsen M.R."/>
            <person name="Sondergaard T.E."/>
            <person name="Sorensen J.L."/>
            <person name="Fitzpatrick D.A."/>
            <person name="Frisvad J.C."/>
            <person name="Nielsen K.L."/>
        </authorList>
    </citation>
    <scope>NUCLEOTIDE SEQUENCE</scope>
    <source>
        <strain evidence="2">IBT 22155</strain>
    </source>
</reference>
<proteinExistence type="predicted"/>
<dbReference type="EMBL" id="JAPQKL010000006">
    <property type="protein sequence ID" value="KAJ5125031.1"/>
    <property type="molecule type" value="Genomic_DNA"/>
</dbReference>
<accession>A0A9W9GNR9</accession>
<evidence type="ECO:0000256" key="1">
    <source>
        <dbReference type="SAM" id="MobiDB-lite"/>
    </source>
</evidence>